<dbReference type="Pfam" id="PF13692">
    <property type="entry name" value="Glyco_trans_1_4"/>
    <property type="match status" value="1"/>
</dbReference>
<dbReference type="AlphaFoldDB" id="A0A2W5YHF1"/>
<comment type="caution">
    <text evidence="2">The sequence shown here is derived from an EMBL/GenBank/DDBJ whole genome shotgun (WGS) entry which is preliminary data.</text>
</comment>
<evidence type="ECO:0000256" key="1">
    <source>
        <dbReference type="SAM" id="MobiDB-lite"/>
    </source>
</evidence>
<dbReference type="RefSeq" id="WP_111250218.1">
    <property type="nucleotide sequence ID" value="NZ_QKWH01000002.1"/>
</dbReference>
<dbReference type="GO" id="GO:0016757">
    <property type="term" value="F:glycosyltransferase activity"/>
    <property type="evidence" value="ECO:0007669"/>
    <property type="project" value="TreeGrafter"/>
</dbReference>
<protein>
    <recommendedName>
        <fullName evidence="4">Glycosyltransferase</fullName>
    </recommendedName>
</protein>
<dbReference type="PANTHER" id="PTHR12526">
    <property type="entry name" value="GLYCOSYLTRANSFERASE"/>
    <property type="match status" value="1"/>
</dbReference>
<keyword evidence="3" id="KW-1185">Reference proteome</keyword>
<evidence type="ECO:0008006" key="4">
    <source>
        <dbReference type="Google" id="ProtNLM"/>
    </source>
</evidence>
<feature type="compositionally biased region" description="Basic and acidic residues" evidence="1">
    <location>
        <begin position="382"/>
        <end position="395"/>
    </location>
</feature>
<evidence type="ECO:0000313" key="3">
    <source>
        <dbReference type="Proteomes" id="UP000248783"/>
    </source>
</evidence>
<dbReference type="PANTHER" id="PTHR12526:SF636">
    <property type="entry name" value="BLL3647 PROTEIN"/>
    <property type="match status" value="1"/>
</dbReference>
<evidence type="ECO:0000313" key="2">
    <source>
        <dbReference type="EMBL" id="PZR54361.1"/>
    </source>
</evidence>
<proteinExistence type="predicted"/>
<reference evidence="2 3" key="1">
    <citation type="submission" date="2018-06" db="EMBL/GenBank/DDBJ databases">
        <title>Whole genome sequencing of a novel hydrocarbon degrading bacterial strain, PW21 isolated from oil contaminated produced water sample.</title>
        <authorList>
            <person name="Nagkirti P."/>
            <person name="Shaikh A."/>
            <person name="Gowdaman V."/>
            <person name="Engineer A.E."/>
            <person name="Dagar S."/>
            <person name="Dhakephalkar P.K."/>
        </authorList>
    </citation>
    <scope>NUCLEOTIDE SEQUENCE [LARGE SCALE GENOMIC DNA]</scope>
    <source>
        <strain evidence="2 3">PW21</strain>
    </source>
</reference>
<name>A0A2W5YHF1_9MICO</name>
<dbReference type="Gene3D" id="3.40.50.2000">
    <property type="entry name" value="Glycogen Phosphorylase B"/>
    <property type="match status" value="1"/>
</dbReference>
<accession>A0A2W5YHF1</accession>
<dbReference type="SUPFAM" id="SSF53756">
    <property type="entry name" value="UDP-Glycosyltransferase/glycogen phosphorylase"/>
    <property type="match status" value="1"/>
</dbReference>
<feature type="region of interest" description="Disordered" evidence="1">
    <location>
        <begin position="366"/>
        <end position="395"/>
    </location>
</feature>
<dbReference type="Proteomes" id="UP000248783">
    <property type="component" value="Unassembled WGS sequence"/>
</dbReference>
<organism evidence="2 3">
    <name type="scientific">Xylanimonas oleitrophica</name>
    <dbReference type="NCBI Taxonomy" id="2607479"/>
    <lineage>
        <taxon>Bacteria</taxon>
        <taxon>Bacillati</taxon>
        <taxon>Actinomycetota</taxon>
        <taxon>Actinomycetes</taxon>
        <taxon>Micrococcales</taxon>
        <taxon>Promicromonosporaceae</taxon>
        <taxon>Xylanimonas</taxon>
    </lineage>
</organism>
<dbReference type="EMBL" id="QKWH01000002">
    <property type="protein sequence ID" value="PZR54361.1"/>
    <property type="molecule type" value="Genomic_DNA"/>
</dbReference>
<sequence length="395" mass="41472">MIAAFGTYDAARHPRVGVLVAGLRAHGHEVREVNHPLGLSTAERVRMLRQPWRLPLLVLRLLRCWALLVAGSVRLRLRHGAPRVVLVGYLGHFDVFLARLLHPRALLVLDHLVFAADTATDRGARGLRVRLLALLDRAATRTADVVVVDTEEHRDMLRDPAQGVVVPVGAPDAWFEAAAEPAPPGPGSPLRVVFFGLFTPLQGAPVIGRALALAAAAGTPLHVTMAGAGQDLDATRAAAPAAGEGGVHVEWHEWVDPAELPAAVARHHVCLGIFSETPKGLRVVPNKVYQGLAAGCVVVTSDTAPQRRLLGEHLELVPPADAEALAARLADLSDPARYAAARARAAQGRDAVRPAAVVEPLLHALPPAPQAAGGRGGGAGEARADGTAEDAGARP</sequence>
<gene>
    <name evidence="2" type="ORF">DNL40_05545</name>
</gene>